<dbReference type="SMART" id="SM00530">
    <property type="entry name" value="HTH_XRE"/>
    <property type="match status" value="2"/>
</dbReference>
<dbReference type="Pfam" id="PF01381">
    <property type="entry name" value="HTH_3"/>
    <property type="match status" value="2"/>
</dbReference>
<comment type="caution">
    <text evidence="3">The sequence shown here is derived from an EMBL/GenBank/DDBJ whole genome shotgun (WGS) entry which is preliminary data.</text>
</comment>
<sequence>MSRRVLRGFDPEALKAAREERKITVQDLARCAGVTYTTVWTWENGKHAPNIDTLVKVAAYLEIPVAQLVSIPEGTETLGDLRVLAGLTQPQLAKAAGITTTVLSKLERGETPIADTRAKALAPHLGVSANEVAAAWQRARDRPPGAPA</sequence>
<reference evidence="3 4" key="1">
    <citation type="journal article" date="2011" name="Stand. Genomic Sci.">
        <title>High quality draft genome sequence of Segniliparus rugosus CDC 945(T)= (ATCC BAA-974(T)).</title>
        <authorList>
            <person name="Earl A.M."/>
            <person name="Desjardins C.A."/>
            <person name="Fitzgerald M.G."/>
            <person name="Arachchi H.M."/>
            <person name="Zeng Q."/>
            <person name="Mehta T."/>
            <person name="Griggs A."/>
            <person name="Birren B.W."/>
            <person name="Toney N.C."/>
            <person name="Carr J."/>
            <person name="Posey J."/>
            <person name="Butler W.R."/>
        </authorList>
    </citation>
    <scope>NUCLEOTIDE SEQUENCE [LARGE SCALE GENOMIC DNA]</scope>
    <source>
        <strain evidence="4">ATCC BAA-974 / DSM 45345 / CCUG 50838 / CIP 108380 / JCM 13579 / CDC 945</strain>
    </source>
</reference>
<keyword evidence="4" id="KW-1185">Reference proteome</keyword>
<dbReference type="AlphaFoldDB" id="E5XNC4"/>
<gene>
    <name evidence="3" type="ORF">HMPREF9336_01050</name>
</gene>
<evidence type="ECO:0000256" key="1">
    <source>
        <dbReference type="ARBA" id="ARBA00023125"/>
    </source>
</evidence>
<dbReference type="SUPFAM" id="SSF47413">
    <property type="entry name" value="lambda repressor-like DNA-binding domains"/>
    <property type="match status" value="2"/>
</dbReference>
<feature type="domain" description="HTH cro/C1-type" evidence="2">
    <location>
        <begin position="14"/>
        <end position="68"/>
    </location>
</feature>
<dbReference type="PROSITE" id="PS50943">
    <property type="entry name" value="HTH_CROC1"/>
    <property type="match status" value="2"/>
</dbReference>
<dbReference type="Proteomes" id="UP000004816">
    <property type="component" value="Unassembled WGS sequence"/>
</dbReference>
<accession>E5XNC4</accession>
<dbReference type="InterPro" id="IPR050807">
    <property type="entry name" value="TransReg_Diox_bact_type"/>
</dbReference>
<dbReference type="InterPro" id="IPR001387">
    <property type="entry name" value="Cro/C1-type_HTH"/>
</dbReference>
<dbReference type="InterPro" id="IPR010982">
    <property type="entry name" value="Lambda_DNA-bd_dom_sf"/>
</dbReference>
<dbReference type="CDD" id="cd00093">
    <property type="entry name" value="HTH_XRE"/>
    <property type="match status" value="2"/>
</dbReference>
<dbReference type="Gene3D" id="1.10.260.40">
    <property type="entry name" value="lambda repressor-like DNA-binding domains"/>
    <property type="match status" value="2"/>
</dbReference>
<keyword evidence="1" id="KW-0238">DNA-binding</keyword>
<dbReference type="PANTHER" id="PTHR46797">
    <property type="entry name" value="HTH-TYPE TRANSCRIPTIONAL REGULATOR"/>
    <property type="match status" value="1"/>
</dbReference>
<dbReference type="OrthoDB" id="4724865at2"/>
<name>E5XNC4_SEGRC</name>
<dbReference type="EMBL" id="ACZI02000003">
    <property type="protein sequence ID" value="EFV14133.1"/>
    <property type="molecule type" value="Genomic_DNA"/>
</dbReference>
<evidence type="ECO:0000259" key="2">
    <source>
        <dbReference type="PROSITE" id="PS50943"/>
    </source>
</evidence>
<organism evidence="3 4">
    <name type="scientific">Segniliparus rugosus (strain ATCC BAA-974 / DSM 45345 / CCUG 50838 / CIP 108380 / JCM 13579 / CDC 945)</name>
    <dbReference type="NCBI Taxonomy" id="679197"/>
    <lineage>
        <taxon>Bacteria</taxon>
        <taxon>Bacillati</taxon>
        <taxon>Actinomycetota</taxon>
        <taxon>Actinomycetes</taxon>
        <taxon>Mycobacteriales</taxon>
        <taxon>Segniliparaceae</taxon>
        <taxon>Segniliparus</taxon>
    </lineage>
</organism>
<evidence type="ECO:0000313" key="4">
    <source>
        <dbReference type="Proteomes" id="UP000004816"/>
    </source>
</evidence>
<feature type="domain" description="HTH cro/C1-type" evidence="2">
    <location>
        <begin position="81"/>
        <end position="132"/>
    </location>
</feature>
<evidence type="ECO:0000313" key="3">
    <source>
        <dbReference type="EMBL" id="EFV14133.1"/>
    </source>
</evidence>
<dbReference type="GO" id="GO:0003700">
    <property type="term" value="F:DNA-binding transcription factor activity"/>
    <property type="evidence" value="ECO:0007669"/>
    <property type="project" value="TreeGrafter"/>
</dbReference>
<dbReference type="RefSeq" id="WP_007468525.1">
    <property type="nucleotide sequence ID" value="NZ_KI391954.1"/>
</dbReference>
<dbReference type="eggNOG" id="COG3620">
    <property type="taxonomic scope" value="Bacteria"/>
</dbReference>
<proteinExistence type="predicted"/>
<dbReference type="GO" id="GO:0005829">
    <property type="term" value="C:cytosol"/>
    <property type="evidence" value="ECO:0007669"/>
    <property type="project" value="TreeGrafter"/>
</dbReference>
<dbReference type="STRING" id="679197.HMPREF9336_01050"/>
<dbReference type="HOGENOM" id="CLU_118112_0_0_11"/>
<dbReference type="GO" id="GO:0003677">
    <property type="term" value="F:DNA binding"/>
    <property type="evidence" value="ECO:0007669"/>
    <property type="project" value="UniProtKB-KW"/>
</dbReference>
<protein>
    <recommendedName>
        <fullName evidence="2">HTH cro/C1-type domain-containing protein</fullName>
    </recommendedName>
</protein>
<dbReference type="PANTHER" id="PTHR46797:SF1">
    <property type="entry name" value="METHYLPHOSPHONATE SYNTHASE"/>
    <property type="match status" value="1"/>
</dbReference>